<keyword evidence="2" id="KW-0812">Transmembrane</keyword>
<evidence type="ECO:0000256" key="1">
    <source>
        <dbReference type="SAM" id="MobiDB-lite"/>
    </source>
</evidence>
<dbReference type="Proteomes" id="UP001500665">
    <property type="component" value="Unassembled WGS sequence"/>
</dbReference>
<feature type="domain" description="CAAX prenyl protease 2/Lysostaphin resistance protein A-like" evidence="3">
    <location>
        <begin position="152"/>
        <end position="261"/>
    </location>
</feature>
<feature type="transmembrane region" description="Helical" evidence="2">
    <location>
        <begin position="113"/>
        <end position="134"/>
    </location>
</feature>
<gene>
    <name evidence="4" type="ORF">GCM10009550_48240</name>
</gene>
<protein>
    <submittedName>
        <fullName evidence="4">Type II CAAX endopeptidase family protein</fullName>
    </submittedName>
</protein>
<dbReference type="EMBL" id="BAAAHH010000021">
    <property type="protein sequence ID" value="GAA0958974.1"/>
    <property type="molecule type" value="Genomic_DNA"/>
</dbReference>
<feature type="region of interest" description="Disordered" evidence="1">
    <location>
        <begin position="1"/>
        <end position="20"/>
    </location>
</feature>
<evidence type="ECO:0000259" key="3">
    <source>
        <dbReference type="Pfam" id="PF02517"/>
    </source>
</evidence>
<dbReference type="RefSeq" id="WP_344243204.1">
    <property type="nucleotide sequence ID" value="NZ_BAAAHH010000021.1"/>
</dbReference>
<feature type="transmembrane region" description="Helical" evidence="2">
    <location>
        <begin position="30"/>
        <end position="50"/>
    </location>
</feature>
<proteinExistence type="predicted"/>
<keyword evidence="2" id="KW-1133">Transmembrane helix</keyword>
<evidence type="ECO:0000256" key="2">
    <source>
        <dbReference type="SAM" id="Phobius"/>
    </source>
</evidence>
<dbReference type="Pfam" id="PF02517">
    <property type="entry name" value="Rce1-like"/>
    <property type="match status" value="1"/>
</dbReference>
<evidence type="ECO:0000313" key="4">
    <source>
        <dbReference type="EMBL" id="GAA0958974.1"/>
    </source>
</evidence>
<dbReference type="InterPro" id="IPR003675">
    <property type="entry name" value="Rce1/LyrA-like_dom"/>
</dbReference>
<sequence length="308" mass="33091">MHTSTPPDVGKPAPKPGGRGLTGVVRRHPLSAFFVLASGASWLFWLPYILSNDGLKVLDLDFPPFLGDAQILGVLPGAYVGPLGAALAVTLVTGGRAGLRAWRRRLFQVRVGWYWYPVVLLGVPALLIGGTFLVPGATEDLRAPSAMVLAAYLPLLVLQVMTTGLAEEPGWRDFALPLMQRRFGPAVGTLFLGLVWALWHLPLFFTGWSLAGTRPDAHWWATIGVFTVMCVAISYLITWVFNHTKESLPVALLLHASNNTVASIVLPEMFPDTDGAVMLSAGAIGYGIAAVALLAVTRGRLGYRGARD</sequence>
<feature type="transmembrane region" description="Helical" evidence="2">
    <location>
        <begin position="276"/>
        <end position="297"/>
    </location>
</feature>
<evidence type="ECO:0000313" key="5">
    <source>
        <dbReference type="Proteomes" id="UP001500665"/>
    </source>
</evidence>
<feature type="transmembrane region" description="Helical" evidence="2">
    <location>
        <begin position="70"/>
        <end position="92"/>
    </location>
</feature>
<accession>A0ABN1RKH2</accession>
<feature type="transmembrane region" description="Helical" evidence="2">
    <location>
        <begin position="248"/>
        <end position="270"/>
    </location>
</feature>
<dbReference type="PANTHER" id="PTHR35797:SF1">
    <property type="entry name" value="PROTEASE"/>
    <property type="match status" value="1"/>
</dbReference>
<feature type="transmembrane region" description="Helical" evidence="2">
    <location>
        <begin position="217"/>
        <end position="241"/>
    </location>
</feature>
<dbReference type="InterPro" id="IPR042150">
    <property type="entry name" value="MmRce1-like"/>
</dbReference>
<reference evidence="4 5" key="1">
    <citation type="journal article" date="2019" name="Int. J. Syst. Evol. Microbiol.">
        <title>The Global Catalogue of Microorganisms (GCM) 10K type strain sequencing project: providing services to taxonomists for standard genome sequencing and annotation.</title>
        <authorList>
            <consortium name="The Broad Institute Genomics Platform"/>
            <consortium name="The Broad Institute Genome Sequencing Center for Infectious Disease"/>
            <person name="Wu L."/>
            <person name="Ma J."/>
        </authorList>
    </citation>
    <scope>NUCLEOTIDE SEQUENCE [LARGE SCALE GENOMIC DNA]</scope>
    <source>
        <strain evidence="4 5">JCM 10696</strain>
    </source>
</reference>
<organism evidence="4 5">
    <name type="scientific">Actinocorallia libanotica</name>
    <dbReference type="NCBI Taxonomy" id="46162"/>
    <lineage>
        <taxon>Bacteria</taxon>
        <taxon>Bacillati</taxon>
        <taxon>Actinomycetota</taxon>
        <taxon>Actinomycetes</taxon>
        <taxon>Streptosporangiales</taxon>
        <taxon>Thermomonosporaceae</taxon>
        <taxon>Actinocorallia</taxon>
    </lineage>
</organism>
<feature type="transmembrane region" description="Helical" evidence="2">
    <location>
        <begin position="187"/>
        <end position="211"/>
    </location>
</feature>
<comment type="caution">
    <text evidence="4">The sequence shown here is derived from an EMBL/GenBank/DDBJ whole genome shotgun (WGS) entry which is preliminary data.</text>
</comment>
<dbReference type="PANTHER" id="PTHR35797">
    <property type="entry name" value="PROTEASE-RELATED"/>
    <property type="match status" value="1"/>
</dbReference>
<keyword evidence="2" id="KW-0472">Membrane</keyword>
<name>A0ABN1RKH2_9ACTN</name>
<keyword evidence="5" id="KW-1185">Reference proteome</keyword>
<feature type="transmembrane region" description="Helical" evidence="2">
    <location>
        <begin position="146"/>
        <end position="166"/>
    </location>
</feature>